<proteinExistence type="predicted"/>
<feature type="region of interest" description="Disordered" evidence="1">
    <location>
        <begin position="1"/>
        <end position="21"/>
    </location>
</feature>
<dbReference type="STRING" id="1051890.A0A3N4M8T6"/>
<gene>
    <name evidence="2" type="ORF">L211DRAFT_257555</name>
</gene>
<dbReference type="AlphaFoldDB" id="A0A3N4M8T6"/>
<feature type="compositionally biased region" description="Polar residues" evidence="1">
    <location>
        <begin position="1"/>
        <end position="10"/>
    </location>
</feature>
<protein>
    <recommendedName>
        <fullName evidence="4">F-box domain-containing protein</fullName>
    </recommendedName>
</protein>
<organism evidence="2 3">
    <name type="scientific">Terfezia boudieri ATCC MYA-4762</name>
    <dbReference type="NCBI Taxonomy" id="1051890"/>
    <lineage>
        <taxon>Eukaryota</taxon>
        <taxon>Fungi</taxon>
        <taxon>Dikarya</taxon>
        <taxon>Ascomycota</taxon>
        <taxon>Pezizomycotina</taxon>
        <taxon>Pezizomycetes</taxon>
        <taxon>Pezizales</taxon>
        <taxon>Pezizaceae</taxon>
        <taxon>Terfezia</taxon>
    </lineage>
</organism>
<sequence length="476" mass="53395">MSYLSHQAVQESREYAPKGNVGSSQMAVGVEAQNRLFLSNQGKHGISSITPLVGFFSSSQLEEGLMHAAPAHEDCLELPSERVSGFDNQVEGSLTNINLADVPTFLPPEIQFQIINHFFEASTDTRCGFCSLFALSTACKISRLWYHYTVEMLYSTVHLDISTLCQKHYHLSSKHVQMVKRIPQLVRTLESQPRLAGLVKRIQFPSGFVCGAPGALSHWVTCELEKGLLPALVRACGKLEAVEGLEDILSQLFNGEHYCYIDSDGEEEHGYLAQALFEKKTMKEWTWGRGFIRKLGDRVSGNFQTFADCHKNWSNLEYLRIIGLSGMTPLLIISACEQLPALKKLAIGFGNTLPGEASRNQFTSTLLSYLPGRLEKVTFVDKTTNVSLKAIMDWVDGIISIRISGALSHYEYVRQIRDTLTEQSSTQCSSVMEVSFEIDVVSYDNFWEMYSRRPHSQYSCVQVDCSATIMRINICF</sequence>
<accession>A0A3N4M8T6</accession>
<keyword evidence="3" id="KW-1185">Reference proteome</keyword>
<reference evidence="2 3" key="1">
    <citation type="journal article" date="2018" name="Nat. Ecol. Evol.">
        <title>Pezizomycetes genomes reveal the molecular basis of ectomycorrhizal truffle lifestyle.</title>
        <authorList>
            <person name="Murat C."/>
            <person name="Payen T."/>
            <person name="Noel B."/>
            <person name="Kuo A."/>
            <person name="Morin E."/>
            <person name="Chen J."/>
            <person name="Kohler A."/>
            <person name="Krizsan K."/>
            <person name="Balestrini R."/>
            <person name="Da Silva C."/>
            <person name="Montanini B."/>
            <person name="Hainaut M."/>
            <person name="Levati E."/>
            <person name="Barry K.W."/>
            <person name="Belfiori B."/>
            <person name="Cichocki N."/>
            <person name="Clum A."/>
            <person name="Dockter R.B."/>
            <person name="Fauchery L."/>
            <person name="Guy J."/>
            <person name="Iotti M."/>
            <person name="Le Tacon F."/>
            <person name="Lindquist E.A."/>
            <person name="Lipzen A."/>
            <person name="Malagnac F."/>
            <person name="Mello A."/>
            <person name="Molinier V."/>
            <person name="Miyauchi S."/>
            <person name="Poulain J."/>
            <person name="Riccioni C."/>
            <person name="Rubini A."/>
            <person name="Sitrit Y."/>
            <person name="Splivallo R."/>
            <person name="Traeger S."/>
            <person name="Wang M."/>
            <person name="Zifcakova L."/>
            <person name="Wipf D."/>
            <person name="Zambonelli A."/>
            <person name="Paolocci F."/>
            <person name="Nowrousian M."/>
            <person name="Ottonello S."/>
            <person name="Baldrian P."/>
            <person name="Spatafora J.W."/>
            <person name="Henrissat B."/>
            <person name="Nagy L.G."/>
            <person name="Aury J.M."/>
            <person name="Wincker P."/>
            <person name="Grigoriev I.V."/>
            <person name="Bonfante P."/>
            <person name="Martin F.M."/>
        </authorList>
    </citation>
    <scope>NUCLEOTIDE SEQUENCE [LARGE SCALE GENOMIC DNA]</scope>
    <source>
        <strain evidence="2 3">ATCC MYA-4762</strain>
    </source>
</reference>
<dbReference type="Proteomes" id="UP000267821">
    <property type="component" value="Unassembled WGS sequence"/>
</dbReference>
<name>A0A3N4M8T6_9PEZI</name>
<dbReference type="OrthoDB" id="5373954at2759"/>
<evidence type="ECO:0000313" key="2">
    <source>
        <dbReference type="EMBL" id="RPB29102.1"/>
    </source>
</evidence>
<dbReference type="InParanoid" id="A0A3N4M8T6"/>
<evidence type="ECO:0000313" key="3">
    <source>
        <dbReference type="Proteomes" id="UP000267821"/>
    </source>
</evidence>
<evidence type="ECO:0000256" key="1">
    <source>
        <dbReference type="SAM" id="MobiDB-lite"/>
    </source>
</evidence>
<evidence type="ECO:0008006" key="4">
    <source>
        <dbReference type="Google" id="ProtNLM"/>
    </source>
</evidence>
<dbReference type="EMBL" id="ML121528">
    <property type="protein sequence ID" value="RPB29102.1"/>
    <property type="molecule type" value="Genomic_DNA"/>
</dbReference>